<dbReference type="PANTHER" id="PTHR10625:SF5">
    <property type="entry name" value="HISTONE DEACETYLASE"/>
    <property type="match status" value="1"/>
</dbReference>
<dbReference type="PRINTS" id="PR01270">
    <property type="entry name" value="HDASUPER"/>
</dbReference>
<gene>
    <name evidence="11" type="ORF">THASP1DRAFT_16759</name>
</gene>
<dbReference type="InterPro" id="IPR000286">
    <property type="entry name" value="HDACs"/>
</dbReference>
<dbReference type="EMBL" id="KZ992691">
    <property type="protein sequence ID" value="RKP07643.1"/>
    <property type="molecule type" value="Genomic_DNA"/>
</dbReference>
<keyword evidence="9" id="KW-0539">Nucleus</keyword>
<keyword evidence="12" id="KW-1185">Reference proteome</keyword>
<keyword evidence="7" id="KW-0805">Transcription regulation</keyword>
<dbReference type="GO" id="GO:0141221">
    <property type="term" value="F:histone deacetylase activity, hydrolytic mechanism"/>
    <property type="evidence" value="ECO:0007669"/>
    <property type="project" value="UniProtKB-EC"/>
</dbReference>
<reference evidence="12" key="1">
    <citation type="journal article" date="2018" name="Nat. Microbiol.">
        <title>Leveraging single-cell genomics to expand the fungal tree of life.</title>
        <authorList>
            <person name="Ahrendt S.R."/>
            <person name="Quandt C.A."/>
            <person name="Ciobanu D."/>
            <person name="Clum A."/>
            <person name="Salamov A."/>
            <person name="Andreopoulos B."/>
            <person name="Cheng J.F."/>
            <person name="Woyke T."/>
            <person name="Pelin A."/>
            <person name="Henrissat B."/>
            <person name="Reynolds N.K."/>
            <person name="Benny G.L."/>
            <person name="Smith M.E."/>
            <person name="James T.Y."/>
            <person name="Grigoriev I.V."/>
        </authorList>
    </citation>
    <scope>NUCLEOTIDE SEQUENCE [LARGE SCALE GENOMIC DNA]</scope>
    <source>
        <strain evidence="12">RSA 1356</strain>
    </source>
</reference>
<feature type="domain" description="Histone deacetylase" evidence="10">
    <location>
        <begin position="19"/>
        <end position="234"/>
    </location>
</feature>
<dbReference type="PANTHER" id="PTHR10625">
    <property type="entry name" value="HISTONE DEACETYLASE HDAC1-RELATED"/>
    <property type="match status" value="1"/>
</dbReference>
<dbReference type="Gene3D" id="3.40.800.20">
    <property type="entry name" value="Histone deacetylase domain"/>
    <property type="match status" value="1"/>
</dbReference>
<keyword evidence="4" id="KW-0678">Repressor</keyword>
<dbReference type="OrthoDB" id="424012at2759"/>
<evidence type="ECO:0000313" key="11">
    <source>
        <dbReference type="EMBL" id="RKP07643.1"/>
    </source>
</evidence>
<comment type="subcellular location">
    <subcellularLocation>
        <location evidence="1">Nucleus</location>
    </subcellularLocation>
</comment>
<dbReference type="AlphaFoldDB" id="A0A4P9XNS7"/>
<evidence type="ECO:0000256" key="7">
    <source>
        <dbReference type="ARBA" id="ARBA00023015"/>
    </source>
</evidence>
<evidence type="ECO:0000256" key="2">
    <source>
        <dbReference type="ARBA" id="ARBA00007738"/>
    </source>
</evidence>
<evidence type="ECO:0000256" key="1">
    <source>
        <dbReference type="ARBA" id="ARBA00004123"/>
    </source>
</evidence>
<dbReference type="InterPro" id="IPR023801">
    <property type="entry name" value="His_deacetylse_dom"/>
</dbReference>
<dbReference type="GO" id="GO:0000118">
    <property type="term" value="C:histone deacetylase complex"/>
    <property type="evidence" value="ECO:0007669"/>
    <property type="project" value="TreeGrafter"/>
</dbReference>
<dbReference type="InterPro" id="IPR037138">
    <property type="entry name" value="His_deacetylse_dom_sf"/>
</dbReference>
<dbReference type="STRING" id="78915.A0A4P9XNS7"/>
<dbReference type="GO" id="GO:0040029">
    <property type="term" value="P:epigenetic regulation of gene expression"/>
    <property type="evidence" value="ECO:0007669"/>
    <property type="project" value="TreeGrafter"/>
</dbReference>
<accession>A0A4P9XNS7</accession>
<dbReference type="SUPFAM" id="SSF52768">
    <property type="entry name" value="Arginase/deacetylase"/>
    <property type="match status" value="1"/>
</dbReference>
<name>A0A4P9XNS7_9FUNG</name>
<evidence type="ECO:0000256" key="6">
    <source>
        <dbReference type="ARBA" id="ARBA00022853"/>
    </source>
</evidence>
<evidence type="ECO:0000259" key="10">
    <source>
        <dbReference type="Pfam" id="PF00850"/>
    </source>
</evidence>
<evidence type="ECO:0000256" key="8">
    <source>
        <dbReference type="ARBA" id="ARBA00023163"/>
    </source>
</evidence>
<protein>
    <recommendedName>
        <fullName evidence="3">histone deacetylase</fullName>
        <ecNumber evidence="3">3.5.1.98</ecNumber>
    </recommendedName>
</protein>
<evidence type="ECO:0000256" key="4">
    <source>
        <dbReference type="ARBA" id="ARBA00022491"/>
    </source>
</evidence>
<proteinExistence type="inferred from homology"/>
<evidence type="ECO:0000256" key="5">
    <source>
        <dbReference type="ARBA" id="ARBA00022801"/>
    </source>
</evidence>
<dbReference type="Pfam" id="PF00850">
    <property type="entry name" value="Hist_deacetyl"/>
    <property type="match status" value="1"/>
</dbReference>
<comment type="similarity">
    <text evidence="2">Belongs to the histone deacetylase family. HD type 2 subfamily.</text>
</comment>
<keyword evidence="8" id="KW-0804">Transcription</keyword>
<sequence length="245" mass="26908">MHDGTTGESFPQLQNHANRFDSIYFNTDTPFCARLSCGGTIDLCVEVASRRLRNGMAIVRPPGHHAESDEVSQKGFCIYNNVVVAAKRVLELKLARRIMIVDWDVHHGNGIQRAFFDDPNVLYVSLHRYEDGEFYPGTEEGAHDQVGEGKGVGRNLNIPWPCAGMTSADYVLAFEKLVIPIGREFAPDLVIVSAGFDAAEGDYLGECKVTPACYGWMTNMLSTLADGHVALILEVGQGQPLAYQS</sequence>
<evidence type="ECO:0000313" key="12">
    <source>
        <dbReference type="Proteomes" id="UP000271241"/>
    </source>
</evidence>
<organism evidence="11 12">
    <name type="scientific">Thamnocephalis sphaerospora</name>
    <dbReference type="NCBI Taxonomy" id="78915"/>
    <lineage>
        <taxon>Eukaryota</taxon>
        <taxon>Fungi</taxon>
        <taxon>Fungi incertae sedis</taxon>
        <taxon>Zoopagomycota</taxon>
        <taxon>Zoopagomycotina</taxon>
        <taxon>Zoopagomycetes</taxon>
        <taxon>Zoopagales</taxon>
        <taxon>Sigmoideomycetaceae</taxon>
        <taxon>Thamnocephalis</taxon>
    </lineage>
</organism>
<dbReference type="InterPro" id="IPR023696">
    <property type="entry name" value="Ureohydrolase_dom_sf"/>
</dbReference>
<dbReference type="Proteomes" id="UP000271241">
    <property type="component" value="Unassembled WGS sequence"/>
</dbReference>
<dbReference type="EC" id="3.5.1.98" evidence="3"/>
<evidence type="ECO:0000256" key="3">
    <source>
        <dbReference type="ARBA" id="ARBA00012111"/>
    </source>
</evidence>
<keyword evidence="5" id="KW-0378">Hydrolase</keyword>
<evidence type="ECO:0000256" key="9">
    <source>
        <dbReference type="ARBA" id="ARBA00023242"/>
    </source>
</evidence>
<keyword evidence="6" id="KW-0156">Chromatin regulator</keyword>